<dbReference type="SMART" id="SM00382">
    <property type="entry name" value="AAA"/>
    <property type="match status" value="1"/>
</dbReference>
<dbReference type="PROSITE" id="PS50929">
    <property type="entry name" value="ABC_TM1F"/>
    <property type="match status" value="1"/>
</dbReference>
<evidence type="ECO:0000256" key="1">
    <source>
        <dbReference type="ARBA" id="ARBA00004651"/>
    </source>
</evidence>
<dbReference type="SUPFAM" id="SSF90123">
    <property type="entry name" value="ABC transporter transmembrane region"/>
    <property type="match status" value="1"/>
</dbReference>
<keyword evidence="2 7" id="KW-0812">Transmembrane</keyword>
<feature type="transmembrane region" description="Helical" evidence="7">
    <location>
        <begin position="168"/>
        <end position="190"/>
    </location>
</feature>
<comment type="subcellular location">
    <subcellularLocation>
        <location evidence="1">Cell membrane</location>
        <topology evidence="1">Multi-pass membrane protein</topology>
    </subcellularLocation>
</comment>
<evidence type="ECO:0000256" key="4">
    <source>
        <dbReference type="ARBA" id="ARBA00022840"/>
    </source>
</evidence>
<evidence type="ECO:0000313" key="10">
    <source>
        <dbReference type="EMBL" id="WXL26598.1"/>
    </source>
</evidence>
<dbReference type="InterPro" id="IPR014223">
    <property type="entry name" value="ABC_CydC/D"/>
</dbReference>
<sequence length="549" mass="58844">MTELLPWLRDMRHWRGRLLAGALLMLLTVLSAIGLLALSGWFITATGVTALLWAAGQKVFFDIYVPGSGIRFFALSRTVARYAERVFNHNTVLGLLADLRVRHFSALAKLDGATLGRLRAAQWLNRLTADIDALDTLYLRLLAPPAVALLAIVLVCGLVALFHPMLALTLLLVLLALLLLVTAGMATAGLRLSANRVEQLDGLRVQCIEQLQGLAELSAAGSLAMHQQALLSRSQQLLTEQLSLQGRVVLFQTLGLFGVLGASLLGLFAGVFAYQQGLLSGPLMVMIALALMGLNEAFSVLPAAFAQWGATTAAAARLNQQVAIVGRLPRAIAPLPVPAVMVLSWKAVNVAYAGISQLKLNIAAGKRLAVIGPSGCGKSTLAALAARLIDPDSGEVCVADIALTALDLDAWRSKVAYLTQETELLHGSIADNLLLGQPDASDDRMWWALEMVDLADTVEGTANGLNTWVGETGKQLSGGEGRRLALARVLLRNAPLVILDEPYSGLDLATRERIKPRIDAWLQGRTVLLLGHSEQALPKADHLISWRDI</sequence>
<dbReference type="Proteomes" id="UP001476583">
    <property type="component" value="Chromosome"/>
</dbReference>
<feature type="transmembrane region" description="Helical" evidence="7">
    <location>
        <begin position="63"/>
        <end position="80"/>
    </location>
</feature>
<feature type="domain" description="ABC transmembrane type-1" evidence="9">
    <location>
        <begin position="19"/>
        <end position="310"/>
    </location>
</feature>
<accession>A0ABZ2RKH8</accession>
<evidence type="ECO:0000256" key="2">
    <source>
        <dbReference type="ARBA" id="ARBA00022692"/>
    </source>
</evidence>
<dbReference type="PANTHER" id="PTHR24221">
    <property type="entry name" value="ATP-BINDING CASSETTE SUB-FAMILY B"/>
    <property type="match status" value="1"/>
</dbReference>
<evidence type="ECO:0000256" key="6">
    <source>
        <dbReference type="ARBA" id="ARBA00023136"/>
    </source>
</evidence>
<reference evidence="10 11" key="1">
    <citation type="submission" date="2024-03" db="EMBL/GenBank/DDBJ databases">
        <title>Complete genome of BD2.</title>
        <authorList>
            <person name="Cao G."/>
        </authorList>
    </citation>
    <scope>NUCLEOTIDE SEQUENCE [LARGE SCALE GENOMIC DNA]</scope>
    <source>
        <strain evidence="10 11">BD2</strain>
    </source>
</reference>
<feature type="transmembrane region" description="Helical" evidence="7">
    <location>
        <begin position="279"/>
        <end position="298"/>
    </location>
</feature>
<keyword evidence="6 7" id="KW-0472">Membrane</keyword>
<keyword evidence="11" id="KW-1185">Reference proteome</keyword>
<dbReference type="InterPro" id="IPR011527">
    <property type="entry name" value="ABC1_TM_dom"/>
</dbReference>
<protein>
    <submittedName>
        <fullName evidence="10">Thiol reductant ABC exporter subunit CydC</fullName>
    </submittedName>
</protein>
<dbReference type="InterPro" id="IPR036640">
    <property type="entry name" value="ABC1_TM_sf"/>
</dbReference>
<dbReference type="Gene3D" id="1.20.1560.10">
    <property type="entry name" value="ABC transporter type 1, transmembrane domain"/>
    <property type="match status" value="1"/>
</dbReference>
<evidence type="ECO:0000259" key="9">
    <source>
        <dbReference type="PROSITE" id="PS50929"/>
    </source>
</evidence>
<dbReference type="NCBIfam" id="TIGR02868">
    <property type="entry name" value="CydC"/>
    <property type="match status" value="1"/>
</dbReference>
<dbReference type="PROSITE" id="PS50893">
    <property type="entry name" value="ABC_TRANSPORTER_2"/>
    <property type="match status" value="1"/>
</dbReference>
<dbReference type="PANTHER" id="PTHR24221:SF654">
    <property type="entry name" value="ATP-BINDING CASSETTE SUB-FAMILY B MEMBER 6"/>
    <property type="match status" value="1"/>
</dbReference>
<evidence type="ECO:0000313" key="11">
    <source>
        <dbReference type="Proteomes" id="UP001476583"/>
    </source>
</evidence>
<name>A0ABZ2RKH8_ECTME</name>
<evidence type="ECO:0000259" key="8">
    <source>
        <dbReference type="PROSITE" id="PS50893"/>
    </source>
</evidence>
<dbReference type="SUPFAM" id="SSF52540">
    <property type="entry name" value="P-loop containing nucleoside triphosphate hydrolases"/>
    <property type="match status" value="1"/>
</dbReference>
<organism evidence="10 11">
    <name type="scientific">Ectopseudomonas mendocina</name>
    <name type="common">Pseudomonas mendocina</name>
    <dbReference type="NCBI Taxonomy" id="300"/>
    <lineage>
        <taxon>Bacteria</taxon>
        <taxon>Pseudomonadati</taxon>
        <taxon>Pseudomonadota</taxon>
        <taxon>Gammaproteobacteria</taxon>
        <taxon>Pseudomonadales</taxon>
        <taxon>Pseudomonadaceae</taxon>
        <taxon>Ectopseudomonas</taxon>
    </lineage>
</organism>
<evidence type="ECO:0000256" key="3">
    <source>
        <dbReference type="ARBA" id="ARBA00022741"/>
    </source>
</evidence>
<feature type="domain" description="ABC transporter" evidence="8">
    <location>
        <begin position="335"/>
        <end position="549"/>
    </location>
</feature>
<feature type="transmembrane region" description="Helical" evidence="7">
    <location>
        <begin position="18"/>
        <end position="43"/>
    </location>
</feature>
<keyword evidence="4" id="KW-0067">ATP-binding</keyword>
<dbReference type="InterPro" id="IPR027417">
    <property type="entry name" value="P-loop_NTPase"/>
</dbReference>
<dbReference type="InterPro" id="IPR003439">
    <property type="entry name" value="ABC_transporter-like_ATP-bd"/>
</dbReference>
<feature type="transmembrane region" description="Helical" evidence="7">
    <location>
        <begin position="248"/>
        <end position="273"/>
    </location>
</feature>
<dbReference type="EMBL" id="CP148074">
    <property type="protein sequence ID" value="WXL26598.1"/>
    <property type="molecule type" value="Genomic_DNA"/>
</dbReference>
<dbReference type="InterPro" id="IPR003593">
    <property type="entry name" value="AAA+_ATPase"/>
</dbReference>
<dbReference type="InterPro" id="IPR039421">
    <property type="entry name" value="Type_1_exporter"/>
</dbReference>
<feature type="transmembrane region" description="Helical" evidence="7">
    <location>
        <begin position="141"/>
        <end position="162"/>
    </location>
</feature>
<evidence type="ECO:0000256" key="7">
    <source>
        <dbReference type="SAM" id="Phobius"/>
    </source>
</evidence>
<evidence type="ECO:0000256" key="5">
    <source>
        <dbReference type="ARBA" id="ARBA00022989"/>
    </source>
</evidence>
<proteinExistence type="predicted"/>
<gene>
    <name evidence="10" type="primary">cydC</name>
    <name evidence="10" type="ORF">WG219_03725</name>
</gene>
<dbReference type="Gene3D" id="3.40.50.300">
    <property type="entry name" value="P-loop containing nucleotide triphosphate hydrolases"/>
    <property type="match status" value="1"/>
</dbReference>
<keyword evidence="3" id="KW-0547">Nucleotide-binding</keyword>
<dbReference type="Pfam" id="PF00005">
    <property type="entry name" value="ABC_tran"/>
    <property type="match status" value="1"/>
</dbReference>
<keyword evidence="5 7" id="KW-1133">Transmembrane helix</keyword>
<dbReference type="CDD" id="cd03228">
    <property type="entry name" value="ABCC_MRP_Like"/>
    <property type="match status" value="1"/>
</dbReference>